<gene>
    <name evidence="2" type="ORF">GA0061099_101537</name>
</gene>
<name>A0A1C3XFY5_9BRAD</name>
<organism evidence="2 3">
    <name type="scientific">Bradyrhizobium yuanmingense</name>
    <dbReference type="NCBI Taxonomy" id="108015"/>
    <lineage>
        <taxon>Bacteria</taxon>
        <taxon>Pseudomonadati</taxon>
        <taxon>Pseudomonadota</taxon>
        <taxon>Alphaproteobacteria</taxon>
        <taxon>Hyphomicrobiales</taxon>
        <taxon>Nitrobacteraceae</taxon>
        <taxon>Bradyrhizobium</taxon>
    </lineage>
</organism>
<dbReference type="PANTHER" id="PTHR42791:SF1">
    <property type="entry name" value="N-ACETYLTRANSFERASE DOMAIN-CONTAINING PROTEIN"/>
    <property type="match status" value="1"/>
</dbReference>
<dbReference type="Gene3D" id="3.40.630.30">
    <property type="match status" value="1"/>
</dbReference>
<evidence type="ECO:0000313" key="3">
    <source>
        <dbReference type="Proteomes" id="UP000183174"/>
    </source>
</evidence>
<dbReference type="EMBL" id="FMAE01000015">
    <property type="protein sequence ID" value="SCB51158.1"/>
    <property type="molecule type" value="Genomic_DNA"/>
</dbReference>
<dbReference type="InterPro" id="IPR000182">
    <property type="entry name" value="GNAT_dom"/>
</dbReference>
<reference evidence="2 3" key="1">
    <citation type="submission" date="2016-08" db="EMBL/GenBank/DDBJ databases">
        <authorList>
            <person name="Seilhamer J.J."/>
        </authorList>
    </citation>
    <scope>NUCLEOTIDE SEQUENCE [LARGE SCALE GENOMIC DNA]</scope>
    <source>
        <strain evidence="2 3">CCBAU 10071</strain>
    </source>
</reference>
<keyword evidence="2" id="KW-0808">Transferase</keyword>
<dbReference type="SUPFAM" id="SSF55729">
    <property type="entry name" value="Acyl-CoA N-acyltransferases (Nat)"/>
    <property type="match status" value="1"/>
</dbReference>
<dbReference type="CDD" id="cd04301">
    <property type="entry name" value="NAT_SF"/>
    <property type="match status" value="1"/>
</dbReference>
<dbReference type="InterPro" id="IPR016181">
    <property type="entry name" value="Acyl_CoA_acyltransferase"/>
</dbReference>
<dbReference type="AlphaFoldDB" id="A0A1C3XFY5"/>
<evidence type="ECO:0000259" key="1">
    <source>
        <dbReference type="PROSITE" id="PS51186"/>
    </source>
</evidence>
<evidence type="ECO:0000313" key="2">
    <source>
        <dbReference type="EMBL" id="SCB51158.1"/>
    </source>
</evidence>
<sequence length="199" mass="22556">MQSANGDALSIKTIDLQDHSRVLAILTTAFTMCPLLRWLYPEPREYLQHFNGFIKHYCGSPYSSGAYLNDGDKGAILWDTAGEKRDNTSMMEFLLKSIPAHRRSETERVFETFGKYHPHQPHWYVTMVAIDPIHQRSGLAGHLLRHATEISDAAQRPVHLEATSPHAMRLYAQQGWSVLTEVQVGGSPPFFPMLRQPKA</sequence>
<dbReference type="Pfam" id="PF00583">
    <property type="entry name" value="Acetyltransf_1"/>
    <property type="match status" value="1"/>
</dbReference>
<protein>
    <submittedName>
        <fullName evidence="2">Acetyltransferase (GNAT) domain-containing protein</fullName>
    </submittedName>
</protein>
<feature type="domain" description="N-acetyltransferase" evidence="1">
    <location>
        <begin position="113"/>
        <end position="198"/>
    </location>
</feature>
<dbReference type="RefSeq" id="WP_074448283.1">
    <property type="nucleotide sequence ID" value="NZ_FMAE01000015.1"/>
</dbReference>
<dbReference type="PANTHER" id="PTHR42791">
    <property type="entry name" value="GNAT FAMILY ACETYLTRANSFERASE"/>
    <property type="match status" value="1"/>
</dbReference>
<dbReference type="PROSITE" id="PS51186">
    <property type="entry name" value="GNAT"/>
    <property type="match status" value="1"/>
</dbReference>
<dbReference type="GO" id="GO:0016747">
    <property type="term" value="F:acyltransferase activity, transferring groups other than amino-acyl groups"/>
    <property type="evidence" value="ECO:0007669"/>
    <property type="project" value="InterPro"/>
</dbReference>
<proteinExistence type="predicted"/>
<dbReference type="Proteomes" id="UP000183174">
    <property type="component" value="Unassembled WGS sequence"/>
</dbReference>
<dbReference type="InterPro" id="IPR052523">
    <property type="entry name" value="Trichothecene_AcTrans"/>
</dbReference>
<accession>A0A1C3XFY5</accession>